<feature type="compositionally biased region" description="Low complexity" evidence="1">
    <location>
        <begin position="26"/>
        <end position="36"/>
    </location>
</feature>
<feature type="compositionally biased region" description="Basic and acidic residues" evidence="1">
    <location>
        <begin position="132"/>
        <end position="142"/>
    </location>
</feature>
<evidence type="ECO:0000256" key="1">
    <source>
        <dbReference type="SAM" id="MobiDB-lite"/>
    </source>
</evidence>
<feature type="region of interest" description="Disordered" evidence="1">
    <location>
        <begin position="21"/>
        <end position="76"/>
    </location>
</feature>
<name>A2XXL2_ORYSI</name>
<dbReference type="HOGENOM" id="CLU_1819051_0_0_1"/>
<dbReference type="AlphaFoldDB" id="A2XXL2"/>
<proteinExistence type="predicted"/>
<dbReference type="EMBL" id="CM000129">
    <property type="protein sequence ID" value="EAY95572.1"/>
    <property type="molecule type" value="Genomic_DNA"/>
</dbReference>
<evidence type="ECO:0000313" key="2">
    <source>
        <dbReference type="EMBL" id="EAY95572.1"/>
    </source>
</evidence>
<accession>A2XXL2</accession>
<protein>
    <submittedName>
        <fullName evidence="2">Uncharacterized protein</fullName>
    </submittedName>
</protein>
<dbReference type="Gramene" id="BGIOSGA017131-TA">
    <property type="protein sequence ID" value="BGIOSGA017131-PA"/>
    <property type="gene ID" value="BGIOSGA017131"/>
</dbReference>
<dbReference type="Proteomes" id="UP000007015">
    <property type="component" value="Chromosome 4"/>
</dbReference>
<feature type="region of interest" description="Disordered" evidence="1">
    <location>
        <begin position="116"/>
        <end position="142"/>
    </location>
</feature>
<organism evidence="2 3">
    <name type="scientific">Oryza sativa subsp. indica</name>
    <name type="common">Rice</name>
    <dbReference type="NCBI Taxonomy" id="39946"/>
    <lineage>
        <taxon>Eukaryota</taxon>
        <taxon>Viridiplantae</taxon>
        <taxon>Streptophyta</taxon>
        <taxon>Embryophyta</taxon>
        <taxon>Tracheophyta</taxon>
        <taxon>Spermatophyta</taxon>
        <taxon>Magnoliopsida</taxon>
        <taxon>Liliopsida</taxon>
        <taxon>Poales</taxon>
        <taxon>Poaceae</taxon>
        <taxon>BOP clade</taxon>
        <taxon>Oryzoideae</taxon>
        <taxon>Oryzeae</taxon>
        <taxon>Oryzinae</taxon>
        <taxon>Oryza</taxon>
        <taxon>Oryza sativa</taxon>
    </lineage>
</organism>
<evidence type="ECO:0000313" key="3">
    <source>
        <dbReference type="Proteomes" id="UP000007015"/>
    </source>
</evidence>
<reference evidence="2 3" key="1">
    <citation type="journal article" date="2005" name="PLoS Biol.">
        <title>The genomes of Oryza sativa: a history of duplications.</title>
        <authorList>
            <person name="Yu J."/>
            <person name="Wang J."/>
            <person name="Lin W."/>
            <person name="Li S."/>
            <person name="Li H."/>
            <person name="Zhou J."/>
            <person name="Ni P."/>
            <person name="Dong W."/>
            <person name="Hu S."/>
            <person name="Zeng C."/>
            <person name="Zhang J."/>
            <person name="Zhang Y."/>
            <person name="Li R."/>
            <person name="Xu Z."/>
            <person name="Li S."/>
            <person name="Li X."/>
            <person name="Zheng H."/>
            <person name="Cong L."/>
            <person name="Lin L."/>
            <person name="Yin J."/>
            <person name="Geng J."/>
            <person name="Li G."/>
            <person name="Shi J."/>
            <person name="Liu J."/>
            <person name="Lv H."/>
            <person name="Li J."/>
            <person name="Wang J."/>
            <person name="Deng Y."/>
            <person name="Ran L."/>
            <person name="Shi X."/>
            <person name="Wang X."/>
            <person name="Wu Q."/>
            <person name="Li C."/>
            <person name="Ren X."/>
            <person name="Wang J."/>
            <person name="Wang X."/>
            <person name="Li D."/>
            <person name="Liu D."/>
            <person name="Zhang X."/>
            <person name="Ji Z."/>
            <person name="Zhao W."/>
            <person name="Sun Y."/>
            <person name="Zhang Z."/>
            <person name="Bao J."/>
            <person name="Han Y."/>
            <person name="Dong L."/>
            <person name="Ji J."/>
            <person name="Chen P."/>
            <person name="Wu S."/>
            <person name="Liu J."/>
            <person name="Xiao Y."/>
            <person name="Bu D."/>
            <person name="Tan J."/>
            <person name="Yang L."/>
            <person name="Ye C."/>
            <person name="Zhang J."/>
            <person name="Xu J."/>
            <person name="Zhou Y."/>
            <person name="Yu Y."/>
            <person name="Zhang B."/>
            <person name="Zhuang S."/>
            <person name="Wei H."/>
            <person name="Liu B."/>
            <person name="Lei M."/>
            <person name="Yu H."/>
            <person name="Li Y."/>
            <person name="Xu H."/>
            <person name="Wei S."/>
            <person name="He X."/>
            <person name="Fang L."/>
            <person name="Zhang Z."/>
            <person name="Zhang Y."/>
            <person name="Huang X."/>
            <person name="Su Z."/>
            <person name="Tong W."/>
            <person name="Li J."/>
            <person name="Tong Z."/>
            <person name="Li S."/>
            <person name="Ye J."/>
            <person name="Wang L."/>
            <person name="Fang L."/>
            <person name="Lei T."/>
            <person name="Chen C."/>
            <person name="Chen H."/>
            <person name="Xu Z."/>
            <person name="Li H."/>
            <person name="Huang H."/>
            <person name="Zhang F."/>
            <person name="Xu H."/>
            <person name="Li N."/>
            <person name="Zhao C."/>
            <person name="Li S."/>
            <person name="Dong L."/>
            <person name="Huang Y."/>
            <person name="Li L."/>
            <person name="Xi Y."/>
            <person name="Qi Q."/>
            <person name="Li W."/>
            <person name="Zhang B."/>
            <person name="Hu W."/>
            <person name="Zhang Y."/>
            <person name="Tian X."/>
            <person name="Jiao Y."/>
            <person name="Liang X."/>
            <person name="Jin J."/>
            <person name="Gao L."/>
            <person name="Zheng W."/>
            <person name="Hao B."/>
            <person name="Liu S."/>
            <person name="Wang W."/>
            <person name="Yuan L."/>
            <person name="Cao M."/>
            <person name="McDermott J."/>
            <person name="Samudrala R."/>
            <person name="Wang J."/>
            <person name="Wong G.K."/>
            <person name="Yang H."/>
        </authorList>
    </citation>
    <scope>NUCLEOTIDE SEQUENCE [LARGE SCALE GENOMIC DNA]</scope>
    <source>
        <strain evidence="3">cv. 93-11</strain>
    </source>
</reference>
<sequence length="142" mass="15704">MPHSPSPPRLSHCERRHTYLTRRTRLSLPSSSSITSHPPPPRPPRKGTSYALGRRSRHLCTADSSKSRLNHVADRRRTRHSCLADHGVATGNKNRCQLRLPSSIAGLLSVKVAAAETASRCRPPRPPTAETATEKQKESYEG</sequence>
<gene>
    <name evidence="2" type="ORF">OsI_17420</name>
</gene>
<keyword evidence="3" id="KW-1185">Reference proteome</keyword>